<feature type="compositionally biased region" description="Low complexity" evidence="4">
    <location>
        <begin position="549"/>
        <end position="568"/>
    </location>
</feature>
<gene>
    <name evidence="6" type="ORF">OSB1V03_LOCUS7976</name>
</gene>
<evidence type="ECO:0000256" key="3">
    <source>
        <dbReference type="PROSITE-ProRule" id="PRU00042"/>
    </source>
</evidence>
<evidence type="ECO:0000313" key="7">
    <source>
        <dbReference type="Proteomes" id="UP000759131"/>
    </source>
</evidence>
<feature type="domain" description="C2H2-type" evidence="5">
    <location>
        <begin position="497"/>
        <end position="527"/>
    </location>
</feature>
<keyword evidence="3" id="KW-0863">Zinc-finger</keyword>
<feature type="region of interest" description="Disordered" evidence="4">
    <location>
        <begin position="191"/>
        <end position="213"/>
    </location>
</feature>
<dbReference type="SUPFAM" id="SSF57667">
    <property type="entry name" value="beta-beta-alpha zinc fingers"/>
    <property type="match status" value="5"/>
</dbReference>
<dbReference type="EMBL" id="OC859405">
    <property type="protein sequence ID" value="CAD7627550.1"/>
    <property type="molecule type" value="Genomic_DNA"/>
</dbReference>
<dbReference type="PANTHER" id="PTHR23234:SF10">
    <property type="entry name" value="RIKEN CDNA 6720489N17 GENE-RELATED"/>
    <property type="match status" value="1"/>
</dbReference>
<dbReference type="GO" id="GO:0008270">
    <property type="term" value="F:zinc ion binding"/>
    <property type="evidence" value="ECO:0007669"/>
    <property type="project" value="UniProtKB-KW"/>
</dbReference>
<feature type="region of interest" description="Disordered" evidence="4">
    <location>
        <begin position="523"/>
        <end position="572"/>
    </location>
</feature>
<dbReference type="PROSITE" id="PS50157">
    <property type="entry name" value="ZINC_FINGER_C2H2_2"/>
    <property type="match status" value="5"/>
</dbReference>
<accession>A0A7R9Q0H9</accession>
<feature type="domain" description="C2H2-type" evidence="5">
    <location>
        <begin position="127"/>
        <end position="155"/>
    </location>
</feature>
<evidence type="ECO:0000256" key="1">
    <source>
        <dbReference type="ARBA" id="ARBA00022723"/>
    </source>
</evidence>
<dbReference type="InterPro" id="IPR013087">
    <property type="entry name" value="Znf_C2H2_type"/>
</dbReference>
<dbReference type="Proteomes" id="UP000759131">
    <property type="component" value="Unassembled WGS sequence"/>
</dbReference>
<feature type="domain" description="C2H2-type" evidence="5">
    <location>
        <begin position="440"/>
        <end position="463"/>
    </location>
</feature>
<evidence type="ECO:0000259" key="5">
    <source>
        <dbReference type="PROSITE" id="PS50157"/>
    </source>
</evidence>
<dbReference type="SMART" id="SM00355">
    <property type="entry name" value="ZnF_C2H2"/>
    <property type="match status" value="13"/>
</dbReference>
<feature type="domain" description="C2H2-type" evidence="5">
    <location>
        <begin position="575"/>
        <end position="605"/>
    </location>
</feature>
<keyword evidence="7" id="KW-1185">Reference proteome</keyword>
<sequence length="668" mass="75858">MAAVVVNDILDALRTENQRLVADLKVLSEDNERFLQDLCLERQLNHVLDNYKNYSLILIQRCKCDINADIISKLNQFNDEYKCLKHNRRSDDPNAGLLSGTRGSFADPSEELITSKNMVDDLTDNHVVCDECQQTFETTVTLEIHRNSVHKNVESYTCHKCELVFNCRDLFSDHLSQHDSAANADHMDIKPDIHSLNASPKSSPMKSSMRSPMKRNWTKVAKMAKNNGINHNYKLMTELLHKTYQNVGKKGAKVVTNTSGAKVVTNTSGKKYPCTKCRKGFDTEHCLELHVNRIHLKKKPFSCTKCVDRFYANRLLLAHMSAAHNVKAFECDSCDYKGFKYLTLMQHQKRHQSPSSVPKVATNCAQRSPAKSKASNVELYKCDSCDFETSAKYSYVLHINSHKLNKQFRCVVSGCNEKFMTEKSQLRHQKDKHSLTDKRFACKHCSERFFSNDSLLNHLGTKHKVSAFACDMCSFKTTTKVALFRHKVADHSVDAAYVCRFAECNTLFENQYNLDRHYKRVHKTGQTSGTSSLAKAQKLTKQSPKKTGLKPGPKPGSKSSPKSASKSPALDGNPLKCDVSGCRKKFATEGKLIVHKRVVHKMTQMIACDWSGCKRKFISLTKLTIHKKGHKAMENKFPCVWKGCTFRTDTFAKLNQHRRQLKHNSDGL</sequence>
<keyword evidence="1" id="KW-0479">Metal-binding</keyword>
<dbReference type="EMBL" id="CAJPIZ010004830">
    <property type="protein sequence ID" value="CAG2107980.1"/>
    <property type="molecule type" value="Genomic_DNA"/>
</dbReference>
<proteinExistence type="predicted"/>
<feature type="compositionally biased region" description="Low complexity" evidence="4">
    <location>
        <begin position="199"/>
        <end position="211"/>
    </location>
</feature>
<feature type="compositionally biased region" description="Polar residues" evidence="4">
    <location>
        <begin position="524"/>
        <end position="542"/>
    </location>
</feature>
<dbReference type="OrthoDB" id="6510987at2759"/>
<protein>
    <recommendedName>
        <fullName evidence="5">C2H2-type domain-containing protein</fullName>
    </recommendedName>
</protein>
<dbReference type="PROSITE" id="PS00028">
    <property type="entry name" value="ZINC_FINGER_C2H2_1"/>
    <property type="match status" value="9"/>
</dbReference>
<evidence type="ECO:0000256" key="4">
    <source>
        <dbReference type="SAM" id="MobiDB-lite"/>
    </source>
</evidence>
<reference evidence="6" key="1">
    <citation type="submission" date="2020-11" db="EMBL/GenBank/DDBJ databases">
        <authorList>
            <person name="Tran Van P."/>
        </authorList>
    </citation>
    <scope>NUCLEOTIDE SEQUENCE</scope>
</reference>
<evidence type="ECO:0000313" key="6">
    <source>
        <dbReference type="EMBL" id="CAD7627550.1"/>
    </source>
</evidence>
<dbReference type="Gene3D" id="3.30.160.60">
    <property type="entry name" value="Classic Zinc Finger"/>
    <property type="match status" value="5"/>
</dbReference>
<keyword evidence="2" id="KW-0677">Repeat</keyword>
<name>A0A7R9Q0H9_9ACAR</name>
<dbReference type="InterPro" id="IPR036236">
    <property type="entry name" value="Znf_C2H2_sf"/>
</dbReference>
<dbReference type="PANTHER" id="PTHR23234">
    <property type="entry name" value="ZNF44 PROTEIN"/>
    <property type="match status" value="1"/>
</dbReference>
<organism evidence="6">
    <name type="scientific">Medioppia subpectinata</name>
    <dbReference type="NCBI Taxonomy" id="1979941"/>
    <lineage>
        <taxon>Eukaryota</taxon>
        <taxon>Metazoa</taxon>
        <taxon>Ecdysozoa</taxon>
        <taxon>Arthropoda</taxon>
        <taxon>Chelicerata</taxon>
        <taxon>Arachnida</taxon>
        <taxon>Acari</taxon>
        <taxon>Acariformes</taxon>
        <taxon>Sarcoptiformes</taxon>
        <taxon>Oribatida</taxon>
        <taxon>Brachypylina</taxon>
        <taxon>Oppioidea</taxon>
        <taxon>Oppiidae</taxon>
        <taxon>Medioppia</taxon>
    </lineage>
</organism>
<keyword evidence="3" id="KW-0862">Zinc</keyword>
<dbReference type="AlphaFoldDB" id="A0A7R9Q0H9"/>
<dbReference type="InterPro" id="IPR050758">
    <property type="entry name" value="Znf_C2H2-type"/>
</dbReference>
<evidence type="ECO:0000256" key="2">
    <source>
        <dbReference type="ARBA" id="ARBA00022737"/>
    </source>
</evidence>
<feature type="domain" description="C2H2-type" evidence="5">
    <location>
        <begin position="272"/>
        <end position="300"/>
    </location>
</feature>